<evidence type="ECO:0000313" key="8">
    <source>
        <dbReference type="EMBL" id="SEM28190.1"/>
    </source>
</evidence>
<keyword evidence="6" id="KW-0732">Signal</keyword>
<keyword evidence="9" id="KW-1185">Reference proteome</keyword>
<dbReference type="AlphaFoldDB" id="A0A1H7X2V9"/>
<dbReference type="Proteomes" id="UP000198677">
    <property type="component" value="Unassembled WGS sequence"/>
</dbReference>
<dbReference type="RefSeq" id="WP_072751539.1">
    <property type="nucleotide sequence ID" value="NZ_FOAW01000030.1"/>
</dbReference>
<dbReference type="CDD" id="cd13565">
    <property type="entry name" value="PBP2_PstS"/>
    <property type="match status" value="1"/>
</dbReference>
<feature type="binding site" evidence="5">
    <location>
        <begin position="195"/>
        <end position="197"/>
    </location>
    <ligand>
        <name>phosphate</name>
        <dbReference type="ChEBI" id="CHEBI:43474"/>
    </ligand>
</feature>
<dbReference type="EMBL" id="FOAW01000030">
    <property type="protein sequence ID" value="SEM28190.1"/>
    <property type="molecule type" value="Genomic_DNA"/>
</dbReference>
<feature type="domain" description="PBP" evidence="7">
    <location>
        <begin position="46"/>
        <end position="339"/>
    </location>
</feature>
<sequence>MNLKRSAAMFGVLAAGAMALTACGSDDNSASGTTVDTSASNAACEGKDTLSAAGSSAQKNAMDAFTSTYIAVCKDKGKTVNVAYNPSGSGDGRTQFIAKQIDFAGSDSAIKAEQAAAAKERCAGNDAWNLPLVFGPVALAYNIDGVDNLTLNGEVIAKIFNGGIKKWNDPAIAALNSGATLPDQDITVIVRSDSSGTTDNFQQYLTTASKGAWTQGAGSDFKGGIGEGAKGSAGVAQAVAGAPGSITYVEKSFADQNKLKAAQIDSGAGAVALTEDSASKAIEGAAFKTEGVGDLTLDLNSIYGTTEAGAYPLVLATYEIVCSKGYDADTSAAVKSFLTSAANEGQSELSAQGYVPLPATVKDKLNASISAIG</sequence>
<dbReference type="PANTHER" id="PTHR42996">
    <property type="entry name" value="PHOSPHATE-BINDING PROTEIN PSTS"/>
    <property type="match status" value="1"/>
</dbReference>
<organism evidence="8 9">
    <name type="scientific">Rhodococcus maanshanensis</name>
    <dbReference type="NCBI Taxonomy" id="183556"/>
    <lineage>
        <taxon>Bacteria</taxon>
        <taxon>Bacillati</taxon>
        <taxon>Actinomycetota</taxon>
        <taxon>Actinomycetes</taxon>
        <taxon>Mycobacteriales</taxon>
        <taxon>Nocardiaceae</taxon>
        <taxon>Rhodococcus</taxon>
    </lineage>
</organism>
<dbReference type="Pfam" id="PF12849">
    <property type="entry name" value="PBP_like_2"/>
    <property type="match status" value="1"/>
</dbReference>
<evidence type="ECO:0000256" key="2">
    <source>
        <dbReference type="ARBA" id="ARBA00022448"/>
    </source>
</evidence>
<reference evidence="9" key="1">
    <citation type="submission" date="2016-10" db="EMBL/GenBank/DDBJ databases">
        <authorList>
            <person name="Varghese N."/>
            <person name="Submissions S."/>
        </authorList>
    </citation>
    <scope>NUCLEOTIDE SEQUENCE [LARGE SCALE GENOMIC DNA]</scope>
    <source>
        <strain evidence="9">DSM 44675</strain>
    </source>
</reference>
<comment type="similarity">
    <text evidence="1 4">Belongs to the PstS family.</text>
</comment>
<dbReference type="SUPFAM" id="SSF53850">
    <property type="entry name" value="Periplasmic binding protein-like II"/>
    <property type="match status" value="1"/>
</dbReference>
<evidence type="ECO:0000256" key="6">
    <source>
        <dbReference type="SAM" id="SignalP"/>
    </source>
</evidence>
<feature type="binding site" evidence="5">
    <location>
        <position position="89"/>
    </location>
    <ligand>
        <name>phosphate</name>
        <dbReference type="ChEBI" id="CHEBI:43474"/>
    </ligand>
</feature>
<evidence type="ECO:0000256" key="5">
    <source>
        <dbReference type="PIRSR" id="PIRSR002756-1"/>
    </source>
</evidence>
<keyword evidence="3 4" id="KW-0592">Phosphate transport</keyword>
<proteinExistence type="inferred from homology"/>
<dbReference type="Gene3D" id="3.40.190.10">
    <property type="entry name" value="Periplasmic binding protein-like II"/>
    <property type="match status" value="2"/>
</dbReference>
<dbReference type="PANTHER" id="PTHR42996:SF1">
    <property type="entry name" value="PHOSPHATE-BINDING PROTEIN PSTS"/>
    <property type="match status" value="1"/>
</dbReference>
<evidence type="ECO:0000256" key="3">
    <source>
        <dbReference type="ARBA" id="ARBA00022592"/>
    </source>
</evidence>
<name>A0A1H7X2V9_9NOCA</name>
<dbReference type="PIRSF" id="PIRSF002756">
    <property type="entry name" value="PstS"/>
    <property type="match status" value="1"/>
</dbReference>
<gene>
    <name evidence="8" type="ORF">SAMN05444583_13038</name>
</gene>
<dbReference type="PROSITE" id="PS51257">
    <property type="entry name" value="PROKAR_LIPOPROTEIN"/>
    <property type="match status" value="1"/>
</dbReference>
<dbReference type="InterPro" id="IPR024370">
    <property type="entry name" value="PBP_domain"/>
</dbReference>
<evidence type="ECO:0000256" key="4">
    <source>
        <dbReference type="PIRNR" id="PIRNR002756"/>
    </source>
</evidence>
<accession>A0A1H7X2V9</accession>
<dbReference type="OrthoDB" id="9801510at2"/>
<feature type="binding site" evidence="5">
    <location>
        <begin position="55"/>
        <end position="57"/>
    </location>
    <ligand>
        <name>phosphate</name>
        <dbReference type="ChEBI" id="CHEBI:43474"/>
    </ligand>
</feature>
<evidence type="ECO:0000313" key="9">
    <source>
        <dbReference type="Proteomes" id="UP000198677"/>
    </source>
</evidence>
<dbReference type="GO" id="GO:0043190">
    <property type="term" value="C:ATP-binding cassette (ABC) transporter complex"/>
    <property type="evidence" value="ECO:0007669"/>
    <property type="project" value="InterPro"/>
</dbReference>
<keyword evidence="2 4" id="KW-0813">Transport</keyword>
<dbReference type="InterPro" id="IPR050962">
    <property type="entry name" value="Phosphate-bind_PstS"/>
</dbReference>
<evidence type="ECO:0000256" key="1">
    <source>
        <dbReference type="ARBA" id="ARBA00008725"/>
    </source>
</evidence>
<dbReference type="GO" id="GO:0035435">
    <property type="term" value="P:phosphate ion transmembrane transport"/>
    <property type="evidence" value="ECO:0007669"/>
    <property type="project" value="InterPro"/>
</dbReference>
<dbReference type="InterPro" id="IPR005673">
    <property type="entry name" value="ABC_phos-bd_PstS"/>
</dbReference>
<dbReference type="NCBIfam" id="TIGR00975">
    <property type="entry name" value="3a0107s03"/>
    <property type="match status" value="1"/>
</dbReference>
<feature type="signal peptide" evidence="6">
    <location>
        <begin position="1"/>
        <end position="24"/>
    </location>
</feature>
<evidence type="ECO:0000259" key="7">
    <source>
        <dbReference type="Pfam" id="PF12849"/>
    </source>
</evidence>
<dbReference type="GO" id="GO:0042301">
    <property type="term" value="F:phosphate ion binding"/>
    <property type="evidence" value="ECO:0007669"/>
    <property type="project" value="InterPro"/>
</dbReference>
<feature type="chain" id="PRO_5011536830" description="Phosphate-binding protein" evidence="6">
    <location>
        <begin position="25"/>
        <end position="373"/>
    </location>
</feature>
<feature type="binding site" evidence="5">
    <location>
        <position position="107"/>
    </location>
    <ligand>
        <name>phosphate</name>
        <dbReference type="ChEBI" id="CHEBI:43474"/>
    </ligand>
</feature>
<protein>
    <recommendedName>
        <fullName evidence="4">Phosphate-binding protein</fullName>
    </recommendedName>
</protein>